<evidence type="ECO:0000313" key="2">
    <source>
        <dbReference type="Proteomes" id="UP000272015"/>
    </source>
</evidence>
<name>A0A3A5MLR5_9MICO</name>
<organism evidence="1 2">
    <name type="scientific">Cryobacterium melibiosiphilum</name>
    <dbReference type="NCBI Taxonomy" id="995039"/>
    <lineage>
        <taxon>Bacteria</taxon>
        <taxon>Bacillati</taxon>
        <taxon>Actinomycetota</taxon>
        <taxon>Actinomycetes</taxon>
        <taxon>Micrococcales</taxon>
        <taxon>Microbacteriaceae</taxon>
        <taxon>Cryobacterium</taxon>
    </lineage>
</organism>
<protein>
    <recommendedName>
        <fullName evidence="3">XRE family transcriptional regulator</fullName>
    </recommendedName>
</protein>
<evidence type="ECO:0000313" key="1">
    <source>
        <dbReference type="EMBL" id="RJT88058.1"/>
    </source>
</evidence>
<dbReference type="AlphaFoldDB" id="A0A3A5MLR5"/>
<dbReference type="Proteomes" id="UP000272015">
    <property type="component" value="Unassembled WGS sequence"/>
</dbReference>
<accession>A0A3A5MLR5</accession>
<sequence length="88" mass="9899">MCSVFHMEQIQHDPSLRRARIAAEVRSELAIQKKTRAALSLAVTMSTYTLRRRLDGIQPFTMDELDSTTRFLGISLADFVARTEAVAS</sequence>
<reference evidence="1 2" key="1">
    <citation type="submission" date="2018-09" db="EMBL/GenBank/DDBJ databases">
        <title>Novel species of Cryobacterium.</title>
        <authorList>
            <person name="Liu Q."/>
            <person name="Xin Y.-H."/>
        </authorList>
    </citation>
    <scope>NUCLEOTIDE SEQUENCE [LARGE SCALE GENOMIC DNA]</scope>
    <source>
        <strain evidence="1 2">Hh39</strain>
    </source>
</reference>
<proteinExistence type="predicted"/>
<gene>
    <name evidence="1" type="ORF">D6T64_11760</name>
</gene>
<evidence type="ECO:0008006" key="3">
    <source>
        <dbReference type="Google" id="ProtNLM"/>
    </source>
</evidence>
<dbReference type="EMBL" id="QZVS01000085">
    <property type="protein sequence ID" value="RJT88058.1"/>
    <property type="molecule type" value="Genomic_DNA"/>
</dbReference>
<keyword evidence="2" id="KW-1185">Reference proteome</keyword>
<comment type="caution">
    <text evidence="1">The sequence shown here is derived from an EMBL/GenBank/DDBJ whole genome shotgun (WGS) entry which is preliminary data.</text>
</comment>